<keyword evidence="5" id="KW-0406">Ion transport</keyword>
<comment type="subcellular location">
    <subcellularLocation>
        <location evidence="1">Membrane</location>
        <topology evidence="1">Multi-pass membrane protein</topology>
    </subcellularLocation>
</comment>
<dbReference type="GO" id="GO:0016020">
    <property type="term" value="C:membrane"/>
    <property type="evidence" value="ECO:0007669"/>
    <property type="project" value="UniProtKB-SubCell"/>
</dbReference>
<keyword evidence="10" id="KW-0407">Ion channel</keyword>
<dbReference type="InterPro" id="IPR001320">
    <property type="entry name" value="Iontro_rcpt_C"/>
</dbReference>
<keyword evidence="6 11" id="KW-0472">Membrane</keyword>
<evidence type="ECO:0000313" key="13">
    <source>
        <dbReference type="EMBL" id="WMV09591.1"/>
    </source>
</evidence>
<accession>A0AAF0T8Y2</accession>
<evidence type="ECO:0000256" key="5">
    <source>
        <dbReference type="ARBA" id="ARBA00023065"/>
    </source>
</evidence>
<evidence type="ECO:0000256" key="1">
    <source>
        <dbReference type="ARBA" id="ARBA00004141"/>
    </source>
</evidence>
<dbReference type="PANTHER" id="PTHR18966">
    <property type="entry name" value="IONOTROPIC GLUTAMATE RECEPTOR"/>
    <property type="match status" value="1"/>
</dbReference>
<dbReference type="SUPFAM" id="SSF53850">
    <property type="entry name" value="Periplasmic binding protein-like II"/>
    <property type="match status" value="1"/>
</dbReference>
<organism evidence="13 14">
    <name type="scientific">Solanum verrucosum</name>
    <dbReference type="NCBI Taxonomy" id="315347"/>
    <lineage>
        <taxon>Eukaryota</taxon>
        <taxon>Viridiplantae</taxon>
        <taxon>Streptophyta</taxon>
        <taxon>Embryophyta</taxon>
        <taxon>Tracheophyta</taxon>
        <taxon>Spermatophyta</taxon>
        <taxon>Magnoliopsida</taxon>
        <taxon>eudicotyledons</taxon>
        <taxon>Gunneridae</taxon>
        <taxon>Pentapetalae</taxon>
        <taxon>asterids</taxon>
        <taxon>lamiids</taxon>
        <taxon>Solanales</taxon>
        <taxon>Solanaceae</taxon>
        <taxon>Solanoideae</taxon>
        <taxon>Solaneae</taxon>
        <taxon>Solanum</taxon>
    </lineage>
</organism>
<dbReference type="AlphaFoldDB" id="A0AAF0T8Y2"/>
<evidence type="ECO:0000256" key="8">
    <source>
        <dbReference type="ARBA" id="ARBA00023180"/>
    </source>
</evidence>
<dbReference type="InterPro" id="IPR015683">
    <property type="entry name" value="Ionotropic_Glu_rcpt"/>
</dbReference>
<evidence type="ECO:0000256" key="11">
    <source>
        <dbReference type="SAM" id="Phobius"/>
    </source>
</evidence>
<keyword evidence="3 11" id="KW-0812">Transmembrane</keyword>
<keyword evidence="14" id="KW-1185">Reference proteome</keyword>
<keyword evidence="4 11" id="KW-1133">Transmembrane helix</keyword>
<evidence type="ECO:0000256" key="9">
    <source>
        <dbReference type="ARBA" id="ARBA00023286"/>
    </source>
</evidence>
<name>A0AAF0T8Y2_SOLVR</name>
<dbReference type="Proteomes" id="UP001234989">
    <property type="component" value="Chromosome 1"/>
</dbReference>
<reference evidence="13" key="1">
    <citation type="submission" date="2023-08" db="EMBL/GenBank/DDBJ databases">
        <title>A de novo genome assembly of Solanum verrucosum Schlechtendal, a Mexican diploid species geographically isolated from the other diploid A-genome species in potato relatives.</title>
        <authorList>
            <person name="Hosaka K."/>
        </authorList>
    </citation>
    <scope>NUCLEOTIDE SEQUENCE</scope>
    <source>
        <tissue evidence="13">Young leaves</tissue>
    </source>
</reference>
<feature type="transmembrane region" description="Helical" evidence="11">
    <location>
        <begin position="158"/>
        <end position="177"/>
    </location>
</feature>
<evidence type="ECO:0000256" key="10">
    <source>
        <dbReference type="ARBA" id="ARBA00023303"/>
    </source>
</evidence>
<protein>
    <recommendedName>
        <fullName evidence="12">Ionotropic glutamate receptor C-terminal domain-containing protein</fullName>
    </recommendedName>
</protein>
<sequence length="234" mass="25904">MLTVEKPQPTVKDVKELLKSKDYAGYQPGSFVVGLLRKMNFDEDRLKAYNTPDECVDLLAKGSSNGGIAAVFDEIPYVKLFLANYCLKFTTIGPTYKTDGFGFAFPIGSPLVPYVSRSVLNVTEGVKMVQIERAWFGESTCSDSSTSLSSNSLGLDRFWGLFVMAVIAAVLGLIIFLTKFVHEHWCQAAAWDYISNPGFRTYLEMVDSAENPQVIVTLALEISSSFYPKPRAAF</sequence>
<keyword evidence="8" id="KW-0325">Glycoprotein</keyword>
<keyword evidence="2" id="KW-0813">Transport</keyword>
<dbReference type="FunFam" id="3.40.190.10:FF:000195">
    <property type="entry name" value="Glutamate receptor 2.7"/>
    <property type="match status" value="1"/>
</dbReference>
<keyword evidence="9" id="KW-1071">Ligand-gated ion channel</keyword>
<evidence type="ECO:0000256" key="3">
    <source>
        <dbReference type="ARBA" id="ARBA00022692"/>
    </source>
</evidence>
<proteinExistence type="predicted"/>
<feature type="domain" description="Ionotropic glutamate receptor C-terminal" evidence="12">
    <location>
        <begin position="1"/>
        <end position="138"/>
    </location>
</feature>
<dbReference type="SMART" id="SM00079">
    <property type="entry name" value="PBPe"/>
    <property type="match status" value="1"/>
</dbReference>
<evidence type="ECO:0000256" key="7">
    <source>
        <dbReference type="ARBA" id="ARBA00023170"/>
    </source>
</evidence>
<evidence type="ECO:0000256" key="2">
    <source>
        <dbReference type="ARBA" id="ARBA00022448"/>
    </source>
</evidence>
<dbReference type="EMBL" id="CP133612">
    <property type="protein sequence ID" value="WMV09591.1"/>
    <property type="molecule type" value="Genomic_DNA"/>
</dbReference>
<evidence type="ECO:0000256" key="4">
    <source>
        <dbReference type="ARBA" id="ARBA00022989"/>
    </source>
</evidence>
<evidence type="ECO:0000256" key="6">
    <source>
        <dbReference type="ARBA" id="ARBA00023136"/>
    </source>
</evidence>
<evidence type="ECO:0000259" key="12">
    <source>
        <dbReference type="SMART" id="SM00079"/>
    </source>
</evidence>
<keyword evidence="7" id="KW-0675">Receptor</keyword>
<dbReference type="Gene3D" id="3.40.190.10">
    <property type="entry name" value="Periplasmic binding protein-like II"/>
    <property type="match status" value="1"/>
</dbReference>
<dbReference type="GO" id="GO:0015276">
    <property type="term" value="F:ligand-gated monoatomic ion channel activity"/>
    <property type="evidence" value="ECO:0007669"/>
    <property type="project" value="InterPro"/>
</dbReference>
<gene>
    <name evidence="13" type="ORF">MTR67_002976</name>
</gene>
<evidence type="ECO:0000313" key="14">
    <source>
        <dbReference type="Proteomes" id="UP001234989"/>
    </source>
</evidence>